<accession>A0A644YM46</accession>
<proteinExistence type="predicted"/>
<name>A0A644YM46_9ZZZZ</name>
<gene>
    <name evidence="1" type="ORF">SDC9_75607</name>
</gene>
<evidence type="ECO:0000313" key="1">
    <source>
        <dbReference type="EMBL" id="MPM29068.1"/>
    </source>
</evidence>
<reference evidence="1" key="1">
    <citation type="submission" date="2019-08" db="EMBL/GenBank/DDBJ databases">
        <authorList>
            <person name="Kucharzyk K."/>
            <person name="Murdoch R.W."/>
            <person name="Higgins S."/>
            <person name="Loffler F."/>
        </authorList>
    </citation>
    <scope>NUCLEOTIDE SEQUENCE</scope>
</reference>
<dbReference type="AlphaFoldDB" id="A0A644YM46"/>
<protein>
    <recommendedName>
        <fullName evidence="2">DUF4363 domain-containing protein</fullName>
    </recommendedName>
</protein>
<comment type="caution">
    <text evidence="1">The sequence shown here is derived from an EMBL/GenBank/DDBJ whole genome shotgun (WGS) entry which is preliminary data.</text>
</comment>
<dbReference type="EMBL" id="VSSQ01005415">
    <property type="protein sequence ID" value="MPM29068.1"/>
    <property type="molecule type" value="Genomic_DNA"/>
</dbReference>
<organism evidence="1">
    <name type="scientific">bioreactor metagenome</name>
    <dbReference type="NCBI Taxonomy" id="1076179"/>
    <lineage>
        <taxon>unclassified sequences</taxon>
        <taxon>metagenomes</taxon>
        <taxon>ecological metagenomes</taxon>
    </lineage>
</organism>
<sequence>MFRNMEMRYKIMLTWVLCFLVLWIAFEKALPKNEFSSCLNNIEKSINNKNWTEAKKSTEDLKKIYENNKIVIRTNNATEAMATFQNTLGQLYISVEYEQEAALEYIGALKESLDWVLEGFSAP</sequence>
<evidence type="ECO:0008006" key="2">
    <source>
        <dbReference type="Google" id="ProtNLM"/>
    </source>
</evidence>